<name>A0A1V6XXI4_PENNA</name>
<dbReference type="EMBL" id="MOOB01000049">
    <property type="protein sequence ID" value="OQE79843.1"/>
    <property type="molecule type" value="Genomic_DNA"/>
</dbReference>
<evidence type="ECO:0000256" key="3">
    <source>
        <dbReference type="ARBA" id="ARBA00009045"/>
    </source>
</evidence>
<accession>A0A1V6XXI4</accession>
<dbReference type="STRING" id="60175.A0A1V6XXI4"/>
<gene>
    <name evidence="12" type="ORF">PENNAL_c0049G07694</name>
</gene>
<evidence type="ECO:0000256" key="7">
    <source>
        <dbReference type="ARBA" id="ARBA00022801"/>
    </source>
</evidence>
<dbReference type="EC" id="3.4.21.105" evidence="4"/>
<dbReference type="AlphaFoldDB" id="A0A1V6XXI4"/>
<dbReference type="GO" id="GO:0006508">
    <property type="term" value="P:proteolysis"/>
    <property type="evidence" value="ECO:0007669"/>
    <property type="project" value="UniProtKB-KW"/>
</dbReference>
<evidence type="ECO:0000256" key="6">
    <source>
        <dbReference type="ARBA" id="ARBA00022692"/>
    </source>
</evidence>
<keyword evidence="7" id="KW-0378">Hydrolase</keyword>
<keyword evidence="6 10" id="KW-0812">Transmembrane</keyword>
<dbReference type="Pfam" id="PF01694">
    <property type="entry name" value="Rhomboid"/>
    <property type="match status" value="1"/>
</dbReference>
<feature type="domain" description="Peptidase S54 rhomboid" evidence="11">
    <location>
        <begin position="64"/>
        <end position="206"/>
    </location>
</feature>
<evidence type="ECO:0000313" key="13">
    <source>
        <dbReference type="Proteomes" id="UP000191691"/>
    </source>
</evidence>
<dbReference type="PANTHER" id="PTHR43066:SF1">
    <property type="entry name" value="RHOMBOID PROTEIN 2"/>
    <property type="match status" value="1"/>
</dbReference>
<evidence type="ECO:0000256" key="8">
    <source>
        <dbReference type="ARBA" id="ARBA00022989"/>
    </source>
</evidence>
<evidence type="ECO:0000256" key="9">
    <source>
        <dbReference type="ARBA" id="ARBA00023136"/>
    </source>
</evidence>
<dbReference type="GO" id="GO:0016020">
    <property type="term" value="C:membrane"/>
    <property type="evidence" value="ECO:0007669"/>
    <property type="project" value="UniProtKB-SubCell"/>
</dbReference>
<evidence type="ECO:0000256" key="1">
    <source>
        <dbReference type="ARBA" id="ARBA00000156"/>
    </source>
</evidence>
<feature type="transmembrane region" description="Helical" evidence="10">
    <location>
        <begin position="189"/>
        <end position="210"/>
    </location>
</feature>
<feature type="transmembrane region" description="Helical" evidence="10">
    <location>
        <begin position="104"/>
        <end position="122"/>
    </location>
</feature>
<comment type="catalytic activity">
    <reaction evidence="1">
        <text>Cleaves type-1 transmembrane domains using a catalytic dyad composed of serine and histidine that are contributed by different transmembrane domains.</text>
        <dbReference type="EC" id="3.4.21.105"/>
    </reaction>
</comment>
<comment type="caution">
    <text evidence="12">The sequence shown here is derived from an EMBL/GenBank/DDBJ whole genome shotgun (WGS) entry which is preliminary data.</text>
</comment>
<sequence length="272" mass="30296">MATPTALPPLPFNPGRIRTYLLRLPLFTRLVLLIILAFWLLEFQTIWSVVQWGALVPEEINLGTMYRLNTYPVIHMGFFHAFFNAMAVTPLLERFEAEHGTLTAIALFVGPLSTFPAGLYILFERFILHRNTSVVGASIWVFLLLGSEAIKTYKSHPNFSLGPYKIPTWTSPLFACVVVSILVSNVSFLGHLCAILVGYLLGLGYLKVFVPPEKILRWIEGKLNLLGRLPHYVSVDQKTYGRYGVLPSTNPAGASGNQIPMSYIGSTQRLGA</sequence>
<feature type="transmembrane region" description="Helical" evidence="10">
    <location>
        <begin position="166"/>
        <end position="183"/>
    </location>
</feature>
<dbReference type="OMA" id="NTYPIVH"/>
<reference evidence="13" key="1">
    <citation type="journal article" date="2017" name="Nat. Microbiol.">
        <title>Global analysis of biosynthetic gene clusters reveals vast potential of secondary metabolite production in Penicillium species.</title>
        <authorList>
            <person name="Nielsen J.C."/>
            <person name="Grijseels S."/>
            <person name="Prigent S."/>
            <person name="Ji B."/>
            <person name="Dainat J."/>
            <person name="Nielsen K.F."/>
            <person name="Frisvad J.C."/>
            <person name="Workman M."/>
            <person name="Nielsen J."/>
        </authorList>
    </citation>
    <scope>NUCLEOTIDE SEQUENCE [LARGE SCALE GENOMIC DNA]</scope>
    <source>
        <strain evidence="13">IBT 13039</strain>
    </source>
</reference>
<comment type="similarity">
    <text evidence="3">Belongs to the peptidase S54 family.</text>
</comment>
<evidence type="ECO:0000256" key="4">
    <source>
        <dbReference type="ARBA" id="ARBA00013039"/>
    </source>
</evidence>
<dbReference type="PANTHER" id="PTHR43066">
    <property type="entry name" value="RHOMBOID-RELATED PROTEIN"/>
    <property type="match status" value="1"/>
</dbReference>
<evidence type="ECO:0000256" key="2">
    <source>
        <dbReference type="ARBA" id="ARBA00004141"/>
    </source>
</evidence>
<dbReference type="GO" id="GO:0004252">
    <property type="term" value="F:serine-type endopeptidase activity"/>
    <property type="evidence" value="ECO:0007669"/>
    <property type="project" value="InterPro"/>
</dbReference>
<dbReference type="InterPro" id="IPR035952">
    <property type="entry name" value="Rhomboid-like_sf"/>
</dbReference>
<proteinExistence type="inferred from homology"/>
<dbReference type="SUPFAM" id="SSF144091">
    <property type="entry name" value="Rhomboid-like"/>
    <property type="match status" value="1"/>
</dbReference>
<keyword evidence="13" id="KW-1185">Reference proteome</keyword>
<evidence type="ECO:0000256" key="5">
    <source>
        <dbReference type="ARBA" id="ARBA00022670"/>
    </source>
</evidence>
<organism evidence="12 13">
    <name type="scientific">Penicillium nalgiovense</name>
    <dbReference type="NCBI Taxonomy" id="60175"/>
    <lineage>
        <taxon>Eukaryota</taxon>
        <taxon>Fungi</taxon>
        <taxon>Dikarya</taxon>
        <taxon>Ascomycota</taxon>
        <taxon>Pezizomycotina</taxon>
        <taxon>Eurotiomycetes</taxon>
        <taxon>Eurotiomycetidae</taxon>
        <taxon>Eurotiales</taxon>
        <taxon>Aspergillaceae</taxon>
        <taxon>Penicillium</taxon>
    </lineage>
</organism>
<evidence type="ECO:0000256" key="10">
    <source>
        <dbReference type="SAM" id="Phobius"/>
    </source>
</evidence>
<feature type="transmembrane region" description="Helical" evidence="10">
    <location>
        <begin position="70"/>
        <end position="92"/>
    </location>
</feature>
<feature type="transmembrane region" description="Helical" evidence="10">
    <location>
        <begin position="26"/>
        <end position="50"/>
    </location>
</feature>
<keyword evidence="8 10" id="KW-1133">Transmembrane helix</keyword>
<dbReference type="InterPro" id="IPR022764">
    <property type="entry name" value="Peptidase_S54_rhomboid_dom"/>
</dbReference>
<protein>
    <recommendedName>
        <fullName evidence="4">rhomboid protease</fullName>
        <ecNumber evidence="4">3.4.21.105</ecNumber>
    </recommendedName>
</protein>
<dbReference type="Gene3D" id="1.20.1540.10">
    <property type="entry name" value="Rhomboid-like"/>
    <property type="match status" value="1"/>
</dbReference>
<evidence type="ECO:0000313" key="12">
    <source>
        <dbReference type="EMBL" id="OQE79843.1"/>
    </source>
</evidence>
<evidence type="ECO:0000259" key="11">
    <source>
        <dbReference type="Pfam" id="PF01694"/>
    </source>
</evidence>
<dbReference type="Proteomes" id="UP000191691">
    <property type="component" value="Unassembled WGS sequence"/>
</dbReference>
<keyword evidence="9 10" id="KW-0472">Membrane</keyword>
<comment type="subcellular location">
    <subcellularLocation>
        <location evidence="2">Membrane</location>
        <topology evidence="2">Multi-pass membrane protein</topology>
    </subcellularLocation>
</comment>
<keyword evidence="5" id="KW-0645">Protease</keyword>